<comment type="similarity">
    <text evidence="1">Belongs to the CAPAB/TerDEXZ family.</text>
</comment>
<dbReference type="Proteomes" id="UP000569732">
    <property type="component" value="Unassembled WGS sequence"/>
</dbReference>
<dbReference type="PANTHER" id="PTHR32097:SF4">
    <property type="entry name" value="GENERAL STRESS PROTEIN 16U"/>
    <property type="match status" value="1"/>
</dbReference>
<evidence type="ECO:0000313" key="4">
    <source>
        <dbReference type="EMBL" id="NYZ66189.1"/>
    </source>
</evidence>
<dbReference type="InterPro" id="IPR051324">
    <property type="entry name" value="Stress/Tellurium_Resist"/>
</dbReference>
<dbReference type="CDD" id="cd06974">
    <property type="entry name" value="TerD_like"/>
    <property type="match status" value="1"/>
</dbReference>
<reference evidence="4 5" key="1">
    <citation type="submission" date="2020-07" db="EMBL/GenBank/DDBJ databases">
        <title>Endozoicomonas sp. nov., isolated from sediment.</title>
        <authorList>
            <person name="Gu T."/>
        </authorList>
    </citation>
    <scope>NUCLEOTIDE SEQUENCE [LARGE SCALE GENOMIC DNA]</scope>
    <source>
        <strain evidence="4 5">SM1973</strain>
    </source>
</reference>
<protein>
    <submittedName>
        <fullName evidence="4">TerD family protein</fullName>
    </submittedName>
</protein>
<accession>A0A853I0Q5</accession>
<feature type="domain" description="TerD" evidence="3">
    <location>
        <begin position="1"/>
        <end position="168"/>
    </location>
</feature>
<comment type="caution">
    <text evidence="4">The sequence shown here is derived from an EMBL/GenBank/DDBJ whole genome shotgun (WGS) entry which is preliminary data.</text>
</comment>
<dbReference type="PANTHER" id="PTHR32097">
    <property type="entry name" value="CAMP-BINDING PROTEIN 1-RELATED"/>
    <property type="match status" value="1"/>
</dbReference>
<gene>
    <name evidence="4" type="ORF">H0A36_09200</name>
</gene>
<dbReference type="GO" id="GO:0046690">
    <property type="term" value="P:response to tellurium ion"/>
    <property type="evidence" value="ECO:0007669"/>
    <property type="project" value="UniProtKB-KW"/>
</dbReference>
<dbReference type="RefSeq" id="WP_180568218.1">
    <property type="nucleotide sequence ID" value="NZ_JACCKB010000011.1"/>
</dbReference>
<evidence type="ECO:0000256" key="1">
    <source>
        <dbReference type="ARBA" id="ARBA00008775"/>
    </source>
</evidence>
<sequence length="401" mass="43077">MTQTLQPGGNILLEAFSGTVIVSHKIDQKLDINLTAFILSGSGKVLNDSGVVFFNQPSDPASVAVFSPPKDVGEQRKHQIDFDLSKAPTNIAKVSITLTEDHHNGFALASNLKAEVHAGGQVVELVPASFSSENGIIVLELYVRNNQAKARAIWQGFASGLAGLCEHYGVEVQDSPSEPAKIETKAAQQPANSSSSLAINLEKASGKIDLVKGQKPIVIEKTAEITASISWRSGTDYDVYALVYTTEGKQIDVAMFGADGIPPLQNYQNGAIEHLGDVGRGKSKVKTETIKIRLTENILAVVPVAYSAQSNGTGSFRRYKVSMLIDNHSGTTVNIDANNANKDNRVYTCVPGIIMNTVDGIVIKPVEYYSSPGSERRPKLRMGEDGFVDVDMDAGPVNDFK</sequence>
<keyword evidence="5" id="KW-1185">Reference proteome</keyword>
<dbReference type="Pfam" id="PF02342">
    <property type="entry name" value="TerD"/>
    <property type="match status" value="1"/>
</dbReference>
<organism evidence="4 5">
    <name type="scientific">Spartinivicinus marinus</name>
    <dbReference type="NCBI Taxonomy" id="2994442"/>
    <lineage>
        <taxon>Bacteria</taxon>
        <taxon>Pseudomonadati</taxon>
        <taxon>Pseudomonadota</taxon>
        <taxon>Gammaproteobacteria</taxon>
        <taxon>Oceanospirillales</taxon>
        <taxon>Zooshikellaceae</taxon>
        <taxon>Spartinivicinus</taxon>
    </lineage>
</organism>
<dbReference type="EMBL" id="JACCKB010000011">
    <property type="protein sequence ID" value="NYZ66189.1"/>
    <property type="molecule type" value="Genomic_DNA"/>
</dbReference>
<proteinExistence type="inferred from homology"/>
<name>A0A853I0Q5_9GAMM</name>
<evidence type="ECO:0000313" key="5">
    <source>
        <dbReference type="Proteomes" id="UP000569732"/>
    </source>
</evidence>
<keyword evidence="2" id="KW-0778">Tellurium resistance</keyword>
<dbReference type="AlphaFoldDB" id="A0A853I0Q5"/>
<dbReference type="Gene3D" id="2.60.60.30">
    <property type="entry name" value="sav2460 like domains"/>
    <property type="match status" value="2"/>
</dbReference>
<dbReference type="InterPro" id="IPR003325">
    <property type="entry name" value="TerD"/>
</dbReference>
<evidence type="ECO:0000259" key="3">
    <source>
        <dbReference type="Pfam" id="PF02342"/>
    </source>
</evidence>
<evidence type="ECO:0000256" key="2">
    <source>
        <dbReference type="ARBA" id="ARBA00022686"/>
    </source>
</evidence>